<feature type="region of interest" description="Disordered" evidence="1">
    <location>
        <begin position="358"/>
        <end position="412"/>
    </location>
</feature>
<name>A0ABR1JP43_9AGAR</name>
<reference evidence="2 3" key="1">
    <citation type="submission" date="2024-01" db="EMBL/GenBank/DDBJ databases">
        <title>A draft genome for the cacao thread blight pathogen Marasmiellus scandens.</title>
        <authorList>
            <person name="Baruah I.K."/>
            <person name="Leung J."/>
            <person name="Bukari Y."/>
            <person name="Amoako-Attah I."/>
            <person name="Meinhardt L.W."/>
            <person name="Bailey B.A."/>
            <person name="Cohen S.P."/>
        </authorList>
    </citation>
    <scope>NUCLEOTIDE SEQUENCE [LARGE SCALE GENOMIC DNA]</scope>
    <source>
        <strain evidence="2 3">GH-19</strain>
    </source>
</reference>
<sequence>MSRFVTDSARFGQWLLAANVCLVDNRLTGVPVEYEVYRSDNIKAILKESNNPLYFAKALSATLNLEHKGSQLNEDLNEYMNKFSDLQLEGFEIPCVKYVAYHLQRAWDTFSLNIRGVTAVDAEYQITSQYMELFRSVWRDRALKAEDNKQLSELRKFYAELTRFRAETSIYLPFHKYIAGNRPSLTIDMDASIVVRVEASELAECPVANALMNTSDAGSHLEFLPWLFKCNKDFTNEGFRQLCMGLSAVAIRNHYIGIKQPQFGALISTSGVTIYCAFVWEDDKGQVRCDVKRSRETFHPFCNVETLVRFHDLLESHCKWWMGHVITPFLARKKDEISALSEKLKGCLSWRMIDHEPNTPWMAKPSKRRNPESVTESERKPKRSCPDESDGNSSTEEGGSDDDDNTCGSTVADNQSQQICNWLMAAKSEGLRPK</sequence>
<dbReference type="Proteomes" id="UP001498398">
    <property type="component" value="Unassembled WGS sequence"/>
</dbReference>
<keyword evidence="3" id="KW-1185">Reference proteome</keyword>
<evidence type="ECO:0000313" key="3">
    <source>
        <dbReference type="Proteomes" id="UP001498398"/>
    </source>
</evidence>
<dbReference type="EMBL" id="JBANRG010000010">
    <property type="protein sequence ID" value="KAK7462828.1"/>
    <property type="molecule type" value="Genomic_DNA"/>
</dbReference>
<protein>
    <submittedName>
        <fullName evidence="2">Uncharacterized protein</fullName>
    </submittedName>
</protein>
<accession>A0ABR1JP43</accession>
<evidence type="ECO:0000313" key="2">
    <source>
        <dbReference type="EMBL" id="KAK7462828.1"/>
    </source>
</evidence>
<comment type="caution">
    <text evidence="2">The sequence shown here is derived from an EMBL/GenBank/DDBJ whole genome shotgun (WGS) entry which is preliminary data.</text>
</comment>
<evidence type="ECO:0000256" key="1">
    <source>
        <dbReference type="SAM" id="MobiDB-lite"/>
    </source>
</evidence>
<gene>
    <name evidence="2" type="ORF">VKT23_007405</name>
</gene>
<proteinExistence type="predicted"/>
<organism evidence="2 3">
    <name type="scientific">Marasmiellus scandens</name>
    <dbReference type="NCBI Taxonomy" id="2682957"/>
    <lineage>
        <taxon>Eukaryota</taxon>
        <taxon>Fungi</taxon>
        <taxon>Dikarya</taxon>
        <taxon>Basidiomycota</taxon>
        <taxon>Agaricomycotina</taxon>
        <taxon>Agaricomycetes</taxon>
        <taxon>Agaricomycetidae</taxon>
        <taxon>Agaricales</taxon>
        <taxon>Marasmiineae</taxon>
        <taxon>Omphalotaceae</taxon>
        <taxon>Marasmiellus</taxon>
    </lineage>
</organism>